<dbReference type="RefSeq" id="WP_155499153.1">
    <property type="nucleotide sequence ID" value="NZ_CZBO01000003.1"/>
</dbReference>
<dbReference type="AlphaFoldDB" id="A0A174TJE8"/>
<dbReference type="EMBL" id="CZBO01000003">
    <property type="protein sequence ID" value="CUQ09206.1"/>
    <property type="molecule type" value="Genomic_DNA"/>
</dbReference>
<evidence type="ECO:0000256" key="1">
    <source>
        <dbReference type="SAM" id="Phobius"/>
    </source>
</evidence>
<reference evidence="2 3" key="1">
    <citation type="submission" date="2015-09" db="EMBL/GenBank/DDBJ databases">
        <authorList>
            <consortium name="Pathogen Informatics"/>
        </authorList>
    </citation>
    <scope>NUCLEOTIDE SEQUENCE [LARGE SCALE GENOMIC DNA]</scope>
    <source>
        <strain evidence="2 3">2789STDY5834956</strain>
    </source>
</reference>
<protein>
    <submittedName>
        <fullName evidence="2">Uncharacterized protein</fullName>
    </submittedName>
</protein>
<keyword evidence="1" id="KW-0472">Membrane</keyword>
<proteinExistence type="predicted"/>
<dbReference type="Proteomes" id="UP000095563">
    <property type="component" value="Unassembled WGS sequence"/>
</dbReference>
<feature type="transmembrane region" description="Helical" evidence="1">
    <location>
        <begin position="12"/>
        <end position="34"/>
    </location>
</feature>
<accession>A0A174TJE8</accession>
<evidence type="ECO:0000313" key="3">
    <source>
        <dbReference type="Proteomes" id="UP000095563"/>
    </source>
</evidence>
<organism evidence="2 3">
    <name type="scientific">Clostridium baratii</name>
    <dbReference type="NCBI Taxonomy" id="1561"/>
    <lineage>
        <taxon>Bacteria</taxon>
        <taxon>Bacillati</taxon>
        <taxon>Bacillota</taxon>
        <taxon>Clostridia</taxon>
        <taxon>Eubacteriales</taxon>
        <taxon>Clostridiaceae</taxon>
        <taxon>Clostridium</taxon>
    </lineage>
</organism>
<sequence length="50" mass="5815">MDKNMTIKKKIIVRILPVIFIVSIIGAISLSYLVKFEIKQKVRELVNIEE</sequence>
<name>A0A174TJE8_9CLOT</name>
<gene>
    <name evidence="2" type="ORF">ERS852568_01857</name>
</gene>
<keyword evidence="1" id="KW-0812">Transmembrane</keyword>
<keyword evidence="1" id="KW-1133">Transmembrane helix</keyword>
<evidence type="ECO:0000313" key="2">
    <source>
        <dbReference type="EMBL" id="CUQ09206.1"/>
    </source>
</evidence>